<dbReference type="EMBL" id="AP017312">
    <property type="protein sequence ID" value="BAU26321.1"/>
    <property type="molecule type" value="Genomic_DNA"/>
</dbReference>
<dbReference type="AlphaFoldDB" id="A0A0U5AR94"/>
<dbReference type="RefSeq" id="WP_096463380.1">
    <property type="nucleotide sequence ID" value="NZ_AP017312.1"/>
</dbReference>
<evidence type="ECO:0000313" key="2">
    <source>
        <dbReference type="Proteomes" id="UP000217696"/>
    </source>
</evidence>
<organism evidence="1 2">
    <name type="scientific">Aneurinibacillus soli</name>
    <dbReference type="NCBI Taxonomy" id="1500254"/>
    <lineage>
        <taxon>Bacteria</taxon>
        <taxon>Bacillati</taxon>
        <taxon>Bacillota</taxon>
        <taxon>Bacilli</taxon>
        <taxon>Bacillales</taxon>
        <taxon>Paenibacillaceae</taxon>
        <taxon>Aneurinibacillus group</taxon>
        <taxon>Aneurinibacillus</taxon>
    </lineage>
</organism>
<keyword evidence="2" id="KW-1185">Reference proteome</keyword>
<sequence>MMNVKKVVLGVFTTALLLTSSSLTPVLADSTKHVPQTQKQTIDMQTTKAIQNVMQLAKQGKLPNVPFQIGTPKSTIIKQWGMPKYGAEGAKSNKYSFLDYTNKKHTSFEATDKLLRIDLQDPTLNKRVTLSKLEQVVGKPVAVDGSANTKYLTYKAGGYTIKFVFDIIKKGEDPKLMTVILTKANYWK</sequence>
<dbReference type="KEGG" id="asoc:CB4_00435"/>
<protein>
    <submittedName>
        <fullName evidence="1">Uncharacterized protein</fullName>
    </submittedName>
</protein>
<dbReference type="InterPro" id="IPR025453">
    <property type="entry name" value="DUF4309"/>
</dbReference>
<dbReference type="Pfam" id="PF14172">
    <property type="entry name" value="DUF4309"/>
    <property type="match status" value="1"/>
</dbReference>
<name>A0A0U5AR94_9BACL</name>
<proteinExistence type="predicted"/>
<evidence type="ECO:0000313" key="1">
    <source>
        <dbReference type="EMBL" id="BAU26321.1"/>
    </source>
</evidence>
<dbReference type="Proteomes" id="UP000217696">
    <property type="component" value="Chromosome"/>
</dbReference>
<gene>
    <name evidence="1" type="ORF">CB4_00435</name>
</gene>
<reference evidence="1 2" key="1">
    <citation type="submission" date="2015-12" db="EMBL/GenBank/DDBJ databases">
        <title>Genome sequence of Aneurinibacillus soli.</title>
        <authorList>
            <person name="Lee J.S."/>
            <person name="Lee K.C."/>
            <person name="Kim K.K."/>
            <person name="Lee B.W."/>
        </authorList>
    </citation>
    <scope>NUCLEOTIDE SEQUENCE [LARGE SCALE GENOMIC DNA]</scope>
    <source>
        <strain evidence="1 2">CB4</strain>
    </source>
</reference>
<dbReference type="OrthoDB" id="2589451at2"/>
<accession>A0A0U5AR94</accession>